<evidence type="ECO:0000256" key="1">
    <source>
        <dbReference type="SAM" id="MobiDB-lite"/>
    </source>
</evidence>
<sequence>MPPLQRLRTITATCLILIGLTLAATTFLTPDPALTETAHPTRHHQHPSGDEPLPQADTAQLLRAVACTDPKTQVDATELRQITCHTPTGRYTILTFATQDGTRAWLDEAQPYGGTYLTGDRWTIVADPHLLTTLHTRLGGHLEGHP</sequence>
<evidence type="ECO:0000256" key="2">
    <source>
        <dbReference type="SAM" id="SignalP"/>
    </source>
</evidence>
<accession>A0ABX8U667</accession>
<evidence type="ECO:0000313" key="3">
    <source>
        <dbReference type="EMBL" id="QYC42163.1"/>
    </source>
</evidence>
<evidence type="ECO:0000313" key="4">
    <source>
        <dbReference type="Proteomes" id="UP000824681"/>
    </source>
</evidence>
<keyword evidence="2" id="KW-0732">Signal</keyword>
<feature type="region of interest" description="Disordered" evidence="1">
    <location>
        <begin position="33"/>
        <end position="52"/>
    </location>
</feature>
<reference evidence="3 4" key="1">
    <citation type="journal article" date="2021" name="ACS Chem. Biol.">
        <title>Genomic-Led Discovery of a Novel Glycopeptide Antibiotic by Nonomuraea coxensis DSM 45129.</title>
        <authorList>
            <person name="Yushchuk O."/>
            <person name="Vior N.M."/>
            <person name="Andreo-Vidal A."/>
            <person name="Berini F."/>
            <person name="Ruckert C."/>
            <person name="Busche T."/>
            <person name="Binda E."/>
            <person name="Kalinowski J."/>
            <person name="Truman A.W."/>
            <person name="Marinelli F."/>
        </authorList>
    </citation>
    <scope>NUCLEOTIDE SEQUENCE [LARGE SCALE GENOMIC DNA]</scope>
    <source>
        <strain evidence="3 4">DSM 45129</strain>
    </source>
</reference>
<keyword evidence="4" id="KW-1185">Reference proteome</keyword>
<evidence type="ECO:0008006" key="5">
    <source>
        <dbReference type="Google" id="ProtNLM"/>
    </source>
</evidence>
<name>A0ABX8U667_9ACTN</name>
<gene>
    <name evidence="3" type="ORF">Nocox_22795</name>
</gene>
<protein>
    <recommendedName>
        <fullName evidence="5">Lipoprotein</fullName>
    </recommendedName>
</protein>
<organism evidence="3 4">
    <name type="scientific">Nonomuraea coxensis DSM 45129</name>
    <dbReference type="NCBI Taxonomy" id="1122611"/>
    <lineage>
        <taxon>Bacteria</taxon>
        <taxon>Bacillati</taxon>
        <taxon>Actinomycetota</taxon>
        <taxon>Actinomycetes</taxon>
        <taxon>Streptosporangiales</taxon>
        <taxon>Streptosporangiaceae</taxon>
        <taxon>Nonomuraea</taxon>
    </lineage>
</organism>
<feature type="chain" id="PRO_5045581051" description="Lipoprotein" evidence="2">
    <location>
        <begin position="24"/>
        <end position="146"/>
    </location>
</feature>
<proteinExistence type="predicted"/>
<dbReference type="RefSeq" id="WP_020540482.1">
    <property type="nucleotide sequence ID" value="NZ_CP068985.1"/>
</dbReference>
<dbReference type="EMBL" id="CP068985">
    <property type="protein sequence ID" value="QYC42163.1"/>
    <property type="molecule type" value="Genomic_DNA"/>
</dbReference>
<dbReference type="Proteomes" id="UP000824681">
    <property type="component" value="Chromosome"/>
</dbReference>
<feature type="signal peptide" evidence="2">
    <location>
        <begin position="1"/>
        <end position="23"/>
    </location>
</feature>